<evidence type="ECO:0000259" key="4">
    <source>
        <dbReference type="PROSITE" id="PS50043"/>
    </source>
</evidence>
<dbReference type="PRINTS" id="PR00038">
    <property type="entry name" value="HTHLUXR"/>
</dbReference>
<proteinExistence type="predicted"/>
<dbReference type="GO" id="GO:0003677">
    <property type="term" value="F:DNA binding"/>
    <property type="evidence" value="ECO:0007669"/>
    <property type="project" value="UniProtKB-KW"/>
</dbReference>
<dbReference type="SMART" id="SM00448">
    <property type="entry name" value="REC"/>
    <property type="match status" value="1"/>
</dbReference>
<evidence type="ECO:0000256" key="2">
    <source>
        <dbReference type="ARBA" id="ARBA00023125"/>
    </source>
</evidence>
<dbReference type="AlphaFoldDB" id="A0A402B5I7"/>
<evidence type="ECO:0000259" key="5">
    <source>
        <dbReference type="PROSITE" id="PS50110"/>
    </source>
</evidence>
<protein>
    <submittedName>
        <fullName evidence="6">DNA-binding response regulator</fullName>
    </submittedName>
</protein>
<reference evidence="7" key="1">
    <citation type="submission" date="2018-12" db="EMBL/GenBank/DDBJ databases">
        <title>Tengunoibacter tsumagoiensis gen. nov., sp. nov., Dictyobacter kobayashii sp. nov., D. alpinus sp. nov., and D. joshuensis sp. nov. and description of Dictyobacteraceae fam. nov. within the order Ktedonobacterales isolated from Tengu-no-mugimeshi.</title>
        <authorList>
            <person name="Wang C.M."/>
            <person name="Zheng Y."/>
            <person name="Sakai Y."/>
            <person name="Toyoda A."/>
            <person name="Minakuchi Y."/>
            <person name="Abe K."/>
            <person name="Yokota A."/>
            <person name="Yabe S."/>
        </authorList>
    </citation>
    <scope>NUCLEOTIDE SEQUENCE [LARGE SCALE GENOMIC DNA]</scope>
    <source>
        <strain evidence="7">Uno16</strain>
    </source>
</reference>
<organism evidence="6 7">
    <name type="scientific">Dictyobacter alpinus</name>
    <dbReference type="NCBI Taxonomy" id="2014873"/>
    <lineage>
        <taxon>Bacteria</taxon>
        <taxon>Bacillati</taxon>
        <taxon>Chloroflexota</taxon>
        <taxon>Ktedonobacteria</taxon>
        <taxon>Ktedonobacterales</taxon>
        <taxon>Dictyobacteraceae</taxon>
        <taxon>Dictyobacter</taxon>
    </lineage>
</organism>
<dbReference type="InterPro" id="IPR058245">
    <property type="entry name" value="NreC/VraR/RcsB-like_REC"/>
</dbReference>
<dbReference type="Proteomes" id="UP000287171">
    <property type="component" value="Unassembled WGS sequence"/>
</dbReference>
<keyword evidence="1 3" id="KW-0597">Phosphoprotein</keyword>
<dbReference type="GO" id="GO:0006355">
    <property type="term" value="P:regulation of DNA-templated transcription"/>
    <property type="evidence" value="ECO:0007669"/>
    <property type="project" value="InterPro"/>
</dbReference>
<dbReference type="PANTHER" id="PTHR43214">
    <property type="entry name" value="TWO-COMPONENT RESPONSE REGULATOR"/>
    <property type="match status" value="1"/>
</dbReference>
<feature type="modified residue" description="4-aspartylphosphate" evidence="3">
    <location>
        <position position="106"/>
    </location>
</feature>
<keyword evidence="2 6" id="KW-0238">DNA-binding</keyword>
<dbReference type="SMART" id="SM00421">
    <property type="entry name" value="HTH_LUXR"/>
    <property type="match status" value="1"/>
</dbReference>
<dbReference type="SUPFAM" id="SSF46894">
    <property type="entry name" value="C-terminal effector domain of the bipartite response regulators"/>
    <property type="match status" value="1"/>
</dbReference>
<dbReference type="CDD" id="cd17535">
    <property type="entry name" value="REC_NarL-like"/>
    <property type="match status" value="1"/>
</dbReference>
<sequence length="271" mass="29808">MRYPDTEDHRLHTTVATESVTLPSPVFMGNDGQSLATGAGDGWNNMGMPPTSQVRVLIVDDHALIREGLSQLFSLEDDIEVVGEAVDGFTALEQIRQLHPDVVLMDINLPVVDGIAITRQVTQQFPGVAVIMLTMHRQNQQIVEAMRNGARGYLLKNASARDVAQAIRTVHAGGVAISPSLTGVLVNELRRQPESTSPAGQHVAQLSEKEVEIIRYLAAGMSNKEIAERLAYSEKTVKNYLSIIFQKLHLRDRTQVAIFALRQGLLPDEEL</sequence>
<accession>A0A402B5I7</accession>
<evidence type="ECO:0000256" key="3">
    <source>
        <dbReference type="PROSITE-ProRule" id="PRU00169"/>
    </source>
</evidence>
<dbReference type="GO" id="GO:0000160">
    <property type="term" value="P:phosphorelay signal transduction system"/>
    <property type="evidence" value="ECO:0007669"/>
    <property type="project" value="InterPro"/>
</dbReference>
<dbReference type="InterPro" id="IPR011006">
    <property type="entry name" value="CheY-like_superfamily"/>
</dbReference>
<dbReference type="SUPFAM" id="SSF52172">
    <property type="entry name" value="CheY-like"/>
    <property type="match status" value="1"/>
</dbReference>
<comment type="caution">
    <text evidence="6">The sequence shown here is derived from an EMBL/GenBank/DDBJ whole genome shotgun (WGS) entry which is preliminary data.</text>
</comment>
<dbReference type="RefSeq" id="WP_218027453.1">
    <property type="nucleotide sequence ID" value="NZ_BIFT01000001.1"/>
</dbReference>
<gene>
    <name evidence="6" type="ORF">KDA_20840</name>
</gene>
<dbReference type="EMBL" id="BIFT01000001">
    <property type="protein sequence ID" value="GCE26600.1"/>
    <property type="molecule type" value="Genomic_DNA"/>
</dbReference>
<dbReference type="Gene3D" id="3.40.50.2300">
    <property type="match status" value="1"/>
</dbReference>
<dbReference type="CDD" id="cd06170">
    <property type="entry name" value="LuxR_C_like"/>
    <property type="match status" value="1"/>
</dbReference>
<feature type="domain" description="Response regulatory" evidence="5">
    <location>
        <begin position="55"/>
        <end position="171"/>
    </location>
</feature>
<dbReference type="PROSITE" id="PS50110">
    <property type="entry name" value="RESPONSE_REGULATORY"/>
    <property type="match status" value="1"/>
</dbReference>
<feature type="domain" description="HTH luxR-type" evidence="4">
    <location>
        <begin position="199"/>
        <end position="264"/>
    </location>
</feature>
<dbReference type="InterPro" id="IPR039420">
    <property type="entry name" value="WalR-like"/>
</dbReference>
<evidence type="ECO:0000256" key="1">
    <source>
        <dbReference type="ARBA" id="ARBA00022553"/>
    </source>
</evidence>
<dbReference type="InterPro" id="IPR000792">
    <property type="entry name" value="Tscrpt_reg_LuxR_C"/>
</dbReference>
<keyword evidence="7" id="KW-1185">Reference proteome</keyword>
<dbReference type="InterPro" id="IPR001789">
    <property type="entry name" value="Sig_transdc_resp-reg_receiver"/>
</dbReference>
<name>A0A402B5I7_9CHLR</name>
<dbReference type="InterPro" id="IPR016032">
    <property type="entry name" value="Sig_transdc_resp-reg_C-effctor"/>
</dbReference>
<evidence type="ECO:0000313" key="6">
    <source>
        <dbReference type="EMBL" id="GCE26600.1"/>
    </source>
</evidence>
<dbReference type="PROSITE" id="PS50043">
    <property type="entry name" value="HTH_LUXR_2"/>
    <property type="match status" value="1"/>
</dbReference>
<dbReference type="Pfam" id="PF00072">
    <property type="entry name" value="Response_reg"/>
    <property type="match status" value="1"/>
</dbReference>
<evidence type="ECO:0000313" key="7">
    <source>
        <dbReference type="Proteomes" id="UP000287171"/>
    </source>
</evidence>
<dbReference type="Pfam" id="PF00196">
    <property type="entry name" value="GerE"/>
    <property type="match status" value="1"/>
</dbReference>